<dbReference type="Gene3D" id="1.10.10.790">
    <property type="entry name" value="Surp module"/>
    <property type="match status" value="2"/>
</dbReference>
<protein>
    <submittedName>
        <fullName evidence="10">Related to Splicing factor 3 subunit 1</fullName>
    </submittedName>
</protein>
<dbReference type="SUPFAM" id="SSF109905">
    <property type="entry name" value="Surp module (SWAP domain)"/>
    <property type="match status" value="2"/>
</dbReference>
<dbReference type="GO" id="GO:0000381">
    <property type="term" value="P:regulation of alternative mRNA splicing, via spliceosome"/>
    <property type="evidence" value="ECO:0007669"/>
    <property type="project" value="TreeGrafter"/>
</dbReference>
<feature type="compositionally biased region" description="Polar residues" evidence="7">
    <location>
        <begin position="14"/>
        <end position="34"/>
    </location>
</feature>
<evidence type="ECO:0000256" key="3">
    <source>
        <dbReference type="ARBA" id="ARBA00022728"/>
    </source>
</evidence>
<evidence type="ECO:0000256" key="5">
    <source>
        <dbReference type="ARBA" id="ARBA00023187"/>
    </source>
</evidence>
<dbReference type="SMART" id="SM00648">
    <property type="entry name" value="SWAP"/>
    <property type="match status" value="2"/>
</dbReference>
<feature type="domain" description="SURP motif" evidence="9">
    <location>
        <begin position="158"/>
        <end position="200"/>
    </location>
</feature>
<evidence type="ECO:0000313" key="11">
    <source>
        <dbReference type="Proteomes" id="UP000324022"/>
    </source>
</evidence>
<keyword evidence="5" id="KW-0508">mRNA splicing</keyword>
<feature type="region of interest" description="Disordered" evidence="7">
    <location>
        <begin position="103"/>
        <end position="144"/>
    </location>
</feature>
<dbReference type="Proteomes" id="UP000324022">
    <property type="component" value="Unassembled WGS sequence"/>
</dbReference>
<dbReference type="GO" id="GO:0003723">
    <property type="term" value="F:RNA binding"/>
    <property type="evidence" value="ECO:0007669"/>
    <property type="project" value="InterPro"/>
</dbReference>
<dbReference type="InterPro" id="IPR000626">
    <property type="entry name" value="Ubiquitin-like_dom"/>
</dbReference>
<evidence type="ECO:0000259" key="8">
    <source>
        <dbReference type="PROSITE" id="PS50053"/>
    </source>
</evidence>
<dbReference type="InterPro" id="IPR045146">
    <property type="entry name" value="SF3A1"/>
</dbReference>
<dbReference type="FunFam" id="1.10.10.790:FF:000002">
    <property type="entry name" value="Splicing factor 3A subunit 1"/>
    <property type="match status" value="1"/>
</dbReference>
<evidence type="ECO:0000313" key="10">
    <source>
        <dbReference type="EMBL" id="SPO19965.1"/>
    </source>
</evidence>
<dbReference type="InterPro" id="IPR022030">
    <property type="entry name" value="SF3A1_dom"/>
</dbReference>
<dbReference type="InterPro" id="IPR000061">
    <property type="entry name" value="Surp"/>
</dbReference>
<keyword evidence="6" id="KW-0539">Nucleus</keyword>
<feature type="compositionally biased region" description="Low complexity" evidence="7">
    <location>
        <begin position="357"/>
        <end position="378"/>
    </location>
</feature>
<sequence>MAPALNLPAPAHGTDNTLASASAPSTSKFASTSGIIYPPPELRRTIDKAAELIAKKDPSFEANIKAAEQNNPKFAFLKEDDAYHAYYASRRDAVRRGETLTSVTADEQNASASAAQGGSNSAERANAAAGPSTQAPPEPEPFQFSADLPNITAVDLDILKLTALFTARKGRSFSTSLLSRESKSYQFEFLRPSHSLFAYFNYLVEQYQKVISPSTALLDAVKLGAYGTTDATAIVQQRAKSTLGAGKGGARPQVLEQVKARAEWEKYAREKRKKQDEDQEKQRQAFNEIDWQDFVVVGTVELTEADQHIDLPPPRSLREMETMTLAQKKMASMIMESEAAGEDVEDVEELAMPGRPSSSALTQEASTSSSAAVEEVASGKGGTIKVRKDYVPRGLASRAKPSSSTAAMTKCPVCGDQVPIDEMAEHVRFELLNPAYREQRQQLEAKKAQQAALQAGADPTYYLKQLASSRADEDEEARLKREAEEKRLAKEKEKIIWDGHAKSRQAAREMIAKNVGLEQEMTRLSGKPVVTMPEYGPQFPGMDGAIPDAAEDDDEADDKPIQLPKASSLPAKPVTGSPPPQQSPLPFGAGLKRPASTELSPPPPPPAPLPSTSSSTLGKKTDGTLHPEKTWLEAHLRSTVNLTLTIPAQDDSIKEEPYEAALKSTVATLRDYVHQDLLNSSIAASKIKIKVNGKPATLKQTLAYWNLTDGDRVTIDIAK</sequence>
<feature type="region of interest" description="Disordered" evidence="7">
    <location>
        <begin position="353"/>
        <end position="378"/>
    </location>
</feature>
<dbReference type="GO" id="GO:0071013">
    <property type="term" value="C:catalytic step 2 spliceosome"/>
    <property type="evidence" value="ECO:0007669"/>
    <property type="project" value="TreeGrafter"/>
</dbReference>
<dbReference type="PROSITE" id="PS50053">
    <property type="entry name" value="UBIQUITIN_2"/>
    <property type="match status" value="1"/>
</dbReference>
<feature type="domain" description="Ubiquitin-like" evidence="8">
    <location>
        <begin position="642"/>
        <end position="719"/>
    </location>
</feature>
<comment type="subcellular location">
    <subcellularLocation>
        <location evidence="1">Nucleus</location>
    </subcellularLocation>
</comment>
<feature type="domain" description="SURP motif" evidence="9">
    <location>
        <begin position="45"/>
        <end position="87"/>
    </location>
</feature>
<dbReference type="GO" id="GO:0071004">
    <property type="term" value="C:U2-type prespliceosome"/>
    <property type="evidence" value="ECO:0007669"/>
    <property type="project" value="TreeGrafter"/>
</dbReference>
<dbReference type="PANTHER" id="PTHR15316">
    <property type="entry name" value="SPLICEOSOME ASSOCIATED PROTEIN 114/SWAP SPLICING FACTOR-RELATED"/>
    <property type="match status" value="1"/>
</dbReference>
<evidence type="ECO:0000256" key="7">
    <source>
        <dbReference type="SAM" id="MobiDB-lite"/>
    </source>
</evidence>
<proteinExistence type="predicted"/>
<gene>
    <name evidence="10" type="ORF">UTRI_00357_B</name>
</gene>
<dbReference type="InterPro" id="IPR035967">
    <property type="entry name" value="SWAP/Surp_sf"/>
</dbReference>
<evidence type="ECO:0000259" key="9">
    <source>
        <dbReference type="PROSITE" id="PS50128"/>
    </source>
</evidence>
<reference evidence="10 11" key="1">
    <citation type="submission" date="2018-03" db="EMBL/GenBank/DDBJ databases">
        <authorList>
            <person name="Guldener U."/>
        </authorList>
    </citation>
    <scope>NUCLEOTIDE SEQUENCE [LARGE SCALE GENOMIC DNA]</scope>
    <source>
        <strain evidence="10 11">NBRC100155</strain>
    </source>
</reference>
<dbReference type="GO" id="GO:0045292">
    <property type="term" value="P:mRNA cis splicing, via spliceosome"/>
    <property type="evidence" value="ECO:0007669"/>
    <property type="project" value="InterPro"/>
</dbReference>
<dbReference type="GO" id="GO:0005686">
    <property type="term" value="C:U2 snRNP"/>
    <property type="evidence" value="ECO:0007669"/>
    <property type="project" value="UniProtKB-ARBA"/>
</dbReference>
<evidence type="ECO:0000256" key="1">
    <source>
        <dbReference type="ARBA" id="ARBA00004123"/>
    </source>
</evidence>
<feature type="region of interest" description="Disordered" evidence="7">
    <location>
        <begin position="1"/>
        <end position="34"/>
    </location>
</feature>
<feature type="compositionally biased region" description="Pro residues" evidence="7">
    <location>
        <begin position="600"/>
        <end position="609"/>
    </location>
</feature>
<dbReference type="PROSITE" id="PS50128">
    <property type="entry name" value="SURP"/>
    <property type="match status" value="2"/>
</dbReference>
<name>A0A5C3DP76_9BASI</name>
<keyword evidence="3" id="KW-0747">Spliceosome</keyword>
<organism evidence="10 11">
    <name type="scientific">Ustilago trichophora</name>
    <dbReference type="NCBI Taxonomy" id="86804"/>
    <lineage>
        <taxon>Eukaryota</taxon>
        <taxon>Fungi</taxon>
        <taxon>Dikarya</taxon>
        <taxon>Basidiomycota</taxon>
        <taxon>Ustilaginomycotina</taxon>
        <taxon>Ustilaginomycetes</taxon>
        <taxon>Ustilaginales</taxon>
        <taxon>Ustilaginaceae</taxon>
        <taxon>Ustilago</taxon>
    </lineage>
</organism>
<evidence type="ECO:0000256" key="2">
    <source>
        <dbReference type="ARBA" id="ARBA00022664"/>
    </source>
</evidence>
<dbReference type="Pfam" id="PF01805">
    <property type="entry name" value="Surp"/>
    <property type="match status" value="2"/>
</dbReference>
<dbReference type="OrthoDB" id="447637at2759"/>
<dbReference type="Pfam" id="PF12230">
    <property type="entry name" value="PRP21_like_P"/>
    <property type="match status" value="1"/>
</dbReference>
<evidence type="ECO:0000256" key="6">
    <source>
        <dbReference type="ARBA" id="ARBA00023242"/>
    </source>
</evidence>
<feature type="region of interest" description="Disordered" evidence="7">
    <location>
        <begin position="528"/>
        <end position="624"/>
    </location>
</feature>
<dbReference type="EMBL" id="OOIN01000001">
    <property type="protein sequence ID" value="SPO19965.1"/>
    <property type="molecule type" value="Genomic_DNA"/>
</dbReference>
<dbReference type="PANTHER" id="PTHR15316:SF1">
    <property type="entry name" value="SPLICING FACTOR 3A SUBUNIT 1"/>
    <property type="match status" value="1"/>
</dbReference>
<keyword evidence="11" id="KW-1185">Reference proteome</keyword>
<dbReference type="AlphaFoldDB" id="A0A5C3DP76"/>
<evidence type="ECO:0000256" key="4">
    <source>
        <dbReference type="ARBA" id="ARBA00022737"/>
    </source>
</evidence>
<keyword evidence="2" id="KW-0507">mRNA processing</keyword>
<feature type="compositionally biased region" description="Low complexity" evidence="7">
    <location>
        <begin position="108"/>
        <end position="122"/>
    </location>
</feature>
<dbReference type="FunFam" id="1.10.10.790:FF:000001">
    <property type="entry name" value="Splicing factor 3a, subunit 1"/>
    <property type="match status" value="1"/>
</dbReference>
<accession>A0A5C3DP76</accession>
<keyword evidence="4" id="KW-0677">Repeat</keyword>